<dbReference type="Pfam" id="PF25578">
    <property type="entry name" value="EF-hand_STIM1"/>
    <property type="match status" value="1"/>
</dbReference>
<dbReference type="PANTHER" id="PTHR15136:SF5">
    <property type="entry name" value="STROMAL INTERACTION MOLECULE HOMOLOG"/>
    <property type="match status" value="1"/>
</dbReference>
<evidence type="ECO:0000313" key="3">
    <source>
        <dbReference type="Proteomes" id="UP000095280"/>
    </source>
</evidence>
<dbReference type="GO" id="GO:0005509">
    <property type="term" value="F:calcium ion binding"/>
    <property type="evidence" value="ECO:0007669"/>
    <property type="project" value="TreeGrafter"/>
</dbReference>
<evidence type="ECO:0000313" key="5">
    <source>
        <dbReference type="WBParaSite" id="maker-uti_cns_0007917-snap-gene-0.3-mRNA-1"/>
    </source>
</evidence>
<name>A0A1I8HH51_9PLAT</name>
<feature type="signal peptide" evidence="1">
    <location>
        <begin position="1"/>
        <end position="21"/>
    </location>
</feature>
<dbReference type="GO" id="GO:0002115">
    <property type="term" value="P:store-operated calcium entry"/>
    <property type="evidence" value="ECO:0007669"/>
    <property type="project" value="TreeGrafter"/>
</dbReference>
<dbReference type="GO" id="GO:0005246">
    <property type="term" value="F:calcium channel regulator activity"/>
    <property type="evidence" value="ECO:0007669"/>
    <property type="project" value="InterPro"/>
</dbReference>
<dbReference type="WBParaSite" id="maker-uti_cns_0007917-snap-gene-0.3-mRNA-1">
    <property type="protein sequence ID" value="maker-uti_cns_0007917-snap-gene-0.3-mRNA-1"/>
    <property type="gene ID" value="maker-uti_cns_0007917-snap-gene-0.3"/>
</dbReference>
<evidence type="ECO:0000259" key="2">
    <source>
        <dbReference type="Pfam" id="PF25578"/>
    </source>
</evidence>
<dbReference type="Gene3D" id="1.10.238.180">
    <property type="match status" value="1"/>
</dbReference>
<protein>
    <submittedName>
        <fullName evidence="4 5">EF-hand domain-containing protein</fullName>
    </submittedName>
</protein>
<dbReference type="AlphaFoldDB" id="A0A1I8HH51"/>
<accession>A0A1I8HH51</accession>
<evidence type="ECO:0000313" key="4">
    <source>
        <dbReference type="WBParaSite" id="maker-uti_cns_0006025-snap-gene-0.3-mRNA-1"/>
    </source>
</evidence>
<dbReference type="Proteomes" id="UP000095280">
    <property type="component" value="Unplaced"/>
</dbReference>
<dbReference type="GO" id="GO:0005886">
    <property type="term" value="C:plasma membrane"/>
    <property type="evidence" value="ECO:0007669"/>
    <property type="project" value="TreeGrafter"/>
</dbReference>
<dbReference type="WBParaSite" id="maker-uti_cns_0006025-snap-gene-0.3-mRNA-1">
    <property type="protein sequence ID" value="maker-uti_cns_0006025-snap-gene-0.3-mRNA-1"/>
    <property type="gene ID" value="maker-uti_cns_0006025-snap-gene-0.3"/>
</dbReference>
<dbReference type="PANTHER" id="PTHR15136">
    <property type="entry name" value="STROMAL INTERACTION MOLECULE HOMOLOG"/>
    <property type="match status" value="1"/>
</dbReference>
<feature type="domain" description="STIM1/2 EF-hand" evidence="2">
    <location>
        <begin position="57"/>
        <end position="131"/>
    </location>
</feature>
<organism evidence="3 4">
    <name type="scientific">Macrostomum lignano</name>
    <dbReference type="NCBI Taxonomy" id="282301"/>
    <lineage>
        <taxon>Eukaryota</taxon>
        <taxon>Metazoa</taxon>
        <taxon>Spiralia</taxon>
        <taxon>Lophotrochozoa</taxon>
        <taxon>Platyhelminthes</taxon>
        <taxon>Rhabditophora</taxon>
        <taxon>Macrostomorpha</taxon>
        <taxon>Macrostomida</taxon>
        <taxon>Macrostomidae</taxon>
        <taxon>Macrostomum</taxon>
    </lineage>
</organism>
<proteinExistence type="predicted"/>
<sequence>LQYQVLAVVLLLCHLLGPVISDGNPDNGQEDRQVGLALIQAIATSEPAYTPTDHVACQSGNPRCQLDQRAFEAITRLHSLLDDDKNGAVDAAEAEGFAREELAYATDFERASAINREDPGVSTRELWSLWRASDTYNWTADEVHLFLYLYYNDFYNHHIRYQHPIIDFQDPNYRFSRFQLSIFKILIIDFQDPNYRFSRS</sequence>
<dbReference type="GO" id="GO:0005783">
    <property type="term" value="C:endoplasmic reticulum"/>
    <property type="evidence" value="ECO:0007669"/>
    <property type="project" value="TreeGrafter"/>
</dbReference>
<keyword evidence="1" id="KW-0732">Signal</keyword>
<dbReference type="InterPro" id="IPR037608">
    <property type="entry name" value="STIM1/2"/>
</dbReference>
<dbReference type="InterPro" id="IPR057835">
    <property type="entry name" value="EF-hand_STIM1/2"/>
</dbReference>
<reference evidence="4 5" key="1">
    <citation type="submission" date="2016-11" db="UniProtKB">
        <authorList>
            <consortium name="WormBaseParasite"/>
        </authorList>
    </citation>
    <scope>IDENTIFICATION</scope>
</reference>
<keyword evidence="3" id="KW-1185">Reference proteome</keyword>
<dbReference type="GO" id="GO:0006874">
    <property type="term" value="P:intracellular calcium ion homeostasis"/>
    <property type="evidence" value="ECO:0007669"/>
    <property type="project" value="TreeGrafter"/>
</dbReference>
<evidence type="ECO:0000256" key="1">
    <source>
        <dbReference type="SAM" id="SignalP"/>
    </source>
</evidence>
<feature type="chain" id="PRO_5009845760" evidence="1">
    <location>
        <begin position="22"/>
        <end position="200"/>
    </location>
</feature>